<comment type="caution">
    <text evidence="2">The sequence shown here is derived from an EMBL/GenBank/DDBJ whole genome shotgun (WGS) entry which is preliminary data.</text>
</comment>
<dbReference type="InterPro" id="IPR000835">
    <property type="entry name" value="HTH_MarR-typ"/>
</dbReference>
<gene>
    <name evidence="2" type="ORF">GCM10010185_26780</name>
</gene>
<proteinExistence type="predicted"/>
<sequence length="183" mass="19274">MNDLDAKAANVLGAVGLLVAGAVREAVTGVVGAGGVLGEALIAIKDQPGRTADWLASVLRISQPGSAHLVRRLTEAGWVARGTARDGRSRPLRLTEAGERVAADALAARQAVLAQLSERLTRRQRQELVEIADALLGPEARTEQLLAELCRLCDRDSCPRCPVHAGWLRVCGRDGGGWDGGDS</sequence>
<dbReference type="Pfam" id="PF12802">
    <property type="entry name" value="MarR_2"/>
    <property type="match status" value="1"/>
</dbReference>
<accession>A0A918EEK3</accession>
<dbReference type="RefSeq" id="WP_189223546.1">
    <property type="nucleotide sequence ID" value="NZ_BMRG01000004.1"/>
</dbReference>
<evidence type="ECO:0000313" key="2">
    <source>
        <dbReference type="EMBL" id="GGP53282.1"/>
    </source>
</evidence>
<dbReference type="InterPro" id="IPR036390">
    <property type="entry name" value="WH_DNA-bd_sf"/>
</dbReference>
<dbReference type="GO" id="GO:0003700">
    <property type="term" value="F:DNA-binding transcription factor activity"/>
    <property type="evidence" value="ECO:0007669"/>
    <property type="project" value="InterPro"/>
</dbReference>
<dbReference type="Proteomes" id="UP000639606">
    <property type="component" value="Unassembled WGS sequence"/>
</dbReference>
<dbReference type="InterPro" id="IPR036388">
    <property type="entry name" value="WH-like_DNA-bd_sf"/>
</dbReference>
<reference evidence="2" key="1">
    <citation type="journal article" date="2014" name="Int. J. Syst. Evol. Microbiol.">
        <title>Complete genome sequence of Corynebacterium casei LMG S-19264T (=DSM 44701T), isolated from a smear-ripened cheese.</title>
        <authorList>
            <consortium name="US DOE Joint Genome Institute (JGI-PGF)"/>
            <person name="Walter F."/>
            <person name="Albersmeier A."/>
            <person name="Kalinowski J."/>
            <person name="Ruckert C."/>
        </authorList>
    </citation>
    <scope>NUCLEOTIDE SEQUENCE</scope>
    <source>
        <strain evidence="2">JCM 3313</strain>
    </source>
</reference>
<dbReference type="Gene3D" id="1.10.10.10">
    <property type="entry name" value="Winged helix-like DNA-binding domain superfamily/Winged helix DNA-binding domain"/>
    <property type="match status" value="1"/>
</dbReference>
<dbReference type="SUPFAM" id="SSF46785">
    <property type="entry name" value="Winged helix' DNA-binding domain"/>
    <property type="match status" value="1"/>
</dbReference>
<evidence type="ECO:0000313" key="3">
    <source>
        <dbReference type="Proteomes" id="UP000639606"/>
    </source>
</evidence>
<feature type="domain" description="HTH marR-type" evidence="1">
    <location>
        <begin position="26"/>
        <end position="125"/>
    </location>
</feature>
<dbReference type="EMBL" id="BMRG01000004">
    <property type="protein sequence ID" value="GGP53282.1"/>
    <property type="molecule type" value="Genomic_DNA"/>
</dbReference>
<evidence type="ECO:0000259" key="1">
    <source>
        <dbReference type="SMART" id="SM00347"/>
    </source>
</evidence>
<name>A0A918EEK3_9PSEU</name>
<protein>
    <recommendedName>
        <fullName evidence="1">HTH marR-type domain-containing protein</fullName>
    </recommendedName>
</protein>
<dbReference type="SMART" id="SM00347">
    <property type="entry name" value="HTH_MARR"/>
    <property type="match status" value="1"/>
</dbReference>
<keyword evidence="3" id="KW-1185">Reference proteome</keyword>
<organism evidence="2 3">
    <name type="scientific">Saccharothrix coeruleofusca</name>
    <dbReference type="NCBI Taxonomy" id="33919"/>
    <lineage>
        <taxon>Bacteria</taxon>
        <taxon>Bacillati</taxon>
        <taxon>Actinomycetota</taxon>
        <taxon>Actinomycetes</taxon>
        <taxon>Pseudonocardiales</taxon>
        <taxon>Pseudonocardiaceae</taxon>
        <taxon>Saccharothrix</taxon>
    </lineage>
</organism>
<dbReference type="AlphaFoldDB" id="A0A918EEK3"/>
<reference evidence="2" key="2">
    <citation type="submission" date="2020-09" db="EMBL/GenBank/DDBJ databases">
        <authorList>
            <person name="Sun Q."/>
            <person name="Ohkuma M."/>
        </authorList>
    </citation>
    <scope>NUCLEOTIDE SEQUENCE</scope>
    <source>
        <strain evidence="2">JCM 3313</strain>
    </source>
</reference>